<keyword evidence="4" id="KW-1185">Reference proteome</keyword>
<protein>
    <submittedName>
        <fullName evidence="3">Uncharacterized protein</fullName>
    </submittedName>
</protein>
<keyword evidence="2" id="KW-0812">Transmembrane</keyword>
<sequence length="576" mass="61166">MIDYFGHMAVVDELHGLLRSTSYSNADEQKAQARTLAALAQDGDLACLGALTDHLLAHAASDGAELDMLQQAADLWRDGLDVYADVGKVRAALESALTDPAAPDALDKFNQAQALIGGLEQRATQVITAAMALPAQMSPPRYLARHPRQDDRKTPEWNWGDLFLARRTDAFVRSVAAQAGKDSGARAFAFGVLASYGGNVAGSAYLGRTVGGPRRSHPYRDRLSRYASGSWLRQHRSGLPPIKKLAQMLRWGVPGLPAQLPANIAQLLQDSLTASYDLRITAPLPDLHIGYQRLLRHLELLASFDMPAAPAPLALALETRKDANPAAFPPLEANLKPTSGSGGSPPGGGTSNADSEETKSKTCWAGLLSVLLVIGIVFVCIITGGAACGAGSPPKDPSHPDPQPGTNSQALTAFASTDQAVHICDVLEQLQQYLWQGFSNAADYLAVFGIIYPNALQLLQPAHAQFTASPPPAAYPHRASAQPNVGYESMPATPVEHAAGGPPAHPPLSTPDRYVTAAARLAHQLWQQLARGDADSPNLDMDADRDAGRQCWDIATGSIKDDPVPEVALAYAQTAL</sequence>
<reference evidence="4" key="1">
    <citation type="submission" date="2016-11" db="EMBL/GenBank/DDBJ databases">
        <authorList>
            <person name="Varghese N."/>
            <person name="Submissions S."/>
        </authorList>
    </citation>
    <scope>NUCLEOTIDE SEQUENCE [LARGE SCALE GENOMIC DNA]</scope>
    <source>
        <strain evidence="4">Sac-22</strain>
    </source>
</reference>
<dbReference type="Proteomes" id="UP000184339">
    <property type="component" value="Unassembled WGS sequence"/>
</dbReference>
<evidence type="ECO:0000313" key="4">
    <source>
        <dbReference type="Proteomes" id="UP000184339"/>
    </source>
</evidence>
<evidence type="ECO:0000313" key="3">
    <source>
        <dbReference type="EMBL" id="SHN44337.1"/>
    </source>
</evidence>
<evidence type="ECO:0000256" key="2">
    <source>
        <dbReference type="SAM" id="Phobius"/>
    </source>
</evidence>
<feature type="region of interest" description="Disordered" evidence="1">
    <location>
        <begin position="326"/>
        <end position="356"/>
    </location>
</feature>
<feature type="transmembrane region" description="Helical" evidence="2">
    <location>
        <begin position="364"/>
        <end position="388"/>
    </location>
</feature>
<gene>
    <name evidence="3" type="ORF">SAMN05192549_12144</name>
</gene>
<feature type="region of interest" description="Disordered" evidence="1">
    <location>
        <begin position="469"/>
        <end position="509"/>
    </location>
</feature>
<accession>A0A1M7RDE9</accession>
<dbReference type="AlphaFoldDB" id="A0A1M7RDE9"/>
<keyword evidence="2" id="KW-0472">Membrane</keyword>
<keyword evidence="2" id="KW-1133">Transmembrane helix</keyword>
<feature type="compositionally biased region" description="Gly residues" evidence="1">
    <location>
        <begin position="340"/>
        <end position="350"/>
    </location>
</feature>
<feature type="region of interest" description="Disordered" evidence="1">
    <location>
        <begin position="390"/>
        <end position="409"/>
    </location>
</feature>
<name>A0A1M7RDE9_9BURK</name>
<dbReference type="RefSeq" id="WP_072790567.1">
    <property type="nucleotide sequence ID" value="NZ_FRCX01000021.1"/>
</dbReference>
<dbReference type="EMBL" id="FRCX01000021">
    <property type="protein sequence ID" value="SHN44337.1"/>
    <property type="molecule type" value="Genomic_DNA"/>
</dbReference>
<proteinExistence type="predicted"/>
<dbReference type="OrthoDB" id="8766834at2"/>
<evidence type="ECO:0000256" key="1">
    <source>
        <dbReference type="SAM" id="MobiDB-lite"/>
    </source>
</evidence>
<dbReference type="STRING" id="551987.SAMN05192549_12144"/>
<organism evidence="3 4">
    <name type="scientific">Duganella sacchari</name>
    <dbReference type="NCBI Taxonomy" id="551987"/>
    <lineage>
        <taxon>Bacteria</taxon>
        <taxon>Pseudomonadati</taxon>
        <taxon>Pseudomonadota</taxon>
        <taxon>Betaproteobacteria</taxon>
        <taxon>Burkholderiales</taxon>
        <taxon>Oxalobacteraceae</taxon>
        <taxon>Telluria group</taxon>
        <taxon>Duganella</taxon>
    </lineage>
</organism>